<proteinExistence type="inferred from homology"/>
<dbReference type="PANTHER" id="PTHR19288:SF46">
    <property type="entry name" value="HALOACID DEHALOGENASE-LIKE HYDROLASE DOMAIN-CONTAINING PROTEIN 2"/>
    <property type="match status" value="1"/>
</dbReference>
<keyword evidence="6" id="KW-0378">Hydrolase</keyword>
<comment type="cofactor">
    <cofactor evidence="1">
        <name>Mg(2+)</name>
        <dbReference type="ChEBI" id="CHEBI:18420"/>
    </cofactor>
</comment>
<comment type="similarity">
    <text evidence="2">Belongs to the HAD-like hydrolase superfamily.</text>
</comment>
<dbReference type="PANTHER" id="PTHR19288">
    <property type="entry name" value="4-NITROPHENYLPHOSPHATASE-RELATED"/>
    <property type="match status" value="1"/>
</dbReference>
<sequence length="246" mass="26415">MINAIFFDLSGVLYDDDTLLPGALETLAALRAKNYTLRFLTNTATKSREQIVAKLQNLGIELSPTELFTAPDAAQAYVKQQRLTPFALVHPSIQPLFAVSGAPNCVVLGDAREELNYHNLNKAFRLLVQGCPLLVIGDNKYFPEGRELSLDAGPFAHALQWAADCKVRVFGKPSADFFNQVVATTEFAPSKCLMVGDDVLGDVGGARDAGLQAVLVGTGKYQPGDAAKLTPAATKVDSVADILHLL</sequence>
<organism evidence="6 7">
    <name type="scientific">Gilvimarinus japonicus</name>
    <dbReference type="NCBI Taxonomy" id="1796469"/>
    <lineage>
        <taxon>Bacteria</taxon>
        <taxon>Pseudomonadati</taxon>
        <taxon>Pseudomonadota</taxon>
        <taxon>Gammaproteobacteria</taxon>
        <taxon>Cellvibrionales</taxon>
        <taxon>Cellvibrionaceae</taxon>
        <taxon>Gilvimarinus</taxon>
    </lineage>
</organism>
<dbReference type="InterPro" id="IPR006357">
    <property type="entry name" value="HAD-SF_hydro_IIA"/>
</dbReference>
<dbReference type="EMBL" id="JBHRTL010000030">
    <property type="protein sequence ID" value="MFC3156320.1"/>
    <property type="molecule type" value="Genomic_DNA"/>
</dbReference>
<dbReference type="Proteomes" id="UP001595548">
    <property type="component" value="Unassembled WGS sequence"/>
</dbReference>
<evidence type="ECO:0000256" key="5">
    <source>
        <dbReference type="ARBA" id="ARBA00039666"/>
    </source>
</evidence>
<evidence type="ECO:0000256" key="1">
    <source>
        <dbReference type="ARBA" id="ARBA00001946"/>
    </source>
</evidence>
<dbReference type="InterPro" id="IPR023214">
    <property type="entry name" value="HAD_sf"/>
</dbReference>
<dbReference type="Gene3D" id="3.40.50.1000">
    <property type="entry name" value="HAD superfamily/HAD-like"/>
    <property type="match status" value="2"/>
</dbReference>
<protein>
    <recommendedName>
        <fullName evidence="5">Haloacid dehalogenase-like hydrolase domain-containing protein 2</fullName>
    </recommendedName>
</protein>
<dbReference type="InterPro" id="IPR006355">
    <property type="entry name" value="LHPP/HDHD2"/>
</dbReference>
<evidence type="ECO:0000256" key="4">
    <source>
        <dbReference type="ARBA" id="ARBA00022842"/>
    </source>
</evidence>
<evidence type="ECO:0000313" key="7">
    <source>
        <dbReference type="Proteomes" id="UP001595548"/>
    </source>
</evidence>
<dbReference type="InterPro" id="IPR036412">
    <property type="entry name" value="HAD-like_sf"/>
</dbReference>
<dbReference type="GO" id="GO:0016787">
    <property type="term" value="F:hydrolase activity"/>
    <property type="evidence" value="ECO:0007669"/>
    <property type="project" value="UniProtKB-KW"/>
</dbReference>
<reference evidence="7" key="1">
    <citation type="journal article" date="2019" name="Int. J. Syst. Evol. Microbiol.">
        <title>The Global Catalogue of Microorganisms (GCM) 10K type strain sequencing project: providing services to taxonomists for standard genome sequencing and annotation.</title>
        <authorList>
            <consortium name="The Broad Institute Genomics Platform"/>
            <consortium name="The Broad Institute Genome Sequencing Center for Infectious Disease"/>
            <person name="Wu L."/>
            <person name="Ma J."/>
        </authorList>
    </citation>
    <scope>NUCLEOTIDE SEQUENCE [LARGE SCALE GENOMIC DNA]</scope>
    <source>
        <strain evidence="7">KCTC 52141</strain>
    </source>
</reference>
<keyword evidence="4" id="KW-0460">Magnesium</keyword>
<comment type="caution">
    <text evidence="6">The sequence shown here is derived from an EMBL/GenBank/DDBJ whole genome shotgun (WGS) entry which is preliminary data.</text>
</comment>
<dbReference type="RefSeq" id="WP_382417505.1">
    <property type="nucleotide sequence ID" value="NZ_AP031500.1"/>
</dbReference>
<dbReference type="Pfam" id="PF13242">
    <property type="entry name" value="Hydrolase_like"/>
    <property type="match status" value="1"/>
</dbReference>
<keyword evidence="7" id="KW-1185">Reference proteome</keyword>
<dbReference type="SUPFAM" id="SSF56784">
    <property type="entry name" value="HAD-like"/>
    <property type="match status" value="1"/>
</dbReference>
<name>A0ABV7HW70_9GAMM</name>
<gene>
    <name evidence="6" type="ORF">ACFOEB_14000</name>
</gene>
<dbReference type="Pfam" id="PF13344">
    <property type="entry name" value="Hydrolase_6"/>
    <property type="match status" value="1"/>
</dbReference>
<dbReference type="NCBIfam" id="TIGR01458">
    <property type="entry name" value="HAD-SF-IIA-hyp3"/>
    <property type="match status" value="1"/>
</dbReference>
<dbReference type="NCBIfam" id="TIGR01460">
    <property type="entry name" value="HAD-SF-IIA"/>
    <property type="match status" value="1"/>
</dbReference>
<keyword evidence="3" id="KW-0479">Metal-binding</keyword>
<evidence type="ECO:0000256" key="3">
    <source>
        <dbReference type="ARBA" id="ARBA00022723"/>
    </source>
</evidence>
<evidence type="ECO:0000256" key="2">
    <source>
        <dbReference type="ARBA" id="ARBA00007958"/>
    </source>
</evidence>
<evidence type="ECO:0000313" key="6">
    <source>
        <dbReference type="EMBL" id="MFC3156320.1"/>
    </source>
</evidence>
<accession>A0ABV7HW70</accession>